<evidence type="ECO:0000313" key="1">
    <source>
        <dbReference type="EMBL" id="KAJ8065321.1"/>
    </source>
</evidence>
<dbReference type="AlphaFoldDB" id="A0A9X0AM38"/>
<dbReference type="SUPFAM" id="SSF101690">
    <property type="entry name" value="PAZ domain"/>
    <property type="match status" value="1"/>
</dbReference>
<organism evidence="1 2">
    <name type="scientific">Sclerotinia nivalis</name>
    <dbReference type="NCBI Taxonomy" id="352851"/>
    <lineage>
        <taxon>Eukaryota</taxon>
        <taxon>Fungi</taxon>
        <taxon>Dikarya</taxon>
        <taxon>Ascomycota</taxon>
        <taxon>Pezizomycotina</taxon>
        <taxon>Leotiomycetes</taxon>
        <taxon>Helotiales</taxon>
        <taxon>Sclerotiniaceae</taxon>
        <taxon>Sclerotinia</taxon>
    </lineage>
</organism>
<sequence length="163" mass="18214">MRRWWTKIPPAVDQDDLIGLRVTFNGDDVNSKTRVIRGVGQGGVRLTTFTPMDAKGVSGTSTNICDHMVNKYPMLRFNPQACCLNLGAVSDPKWYTADNLSILPGQIFKKQLPDELGSEMRKMAENEPEDNKRLILQGALASLGYQLPQVPFRNSGLVFKINF</sequence>
<dbReference type="EMBL" id="JAPEIS010000006">
    <property type="protein sequence ID" value="KAJ8065321.1"/>
    <property type="molecule type" value="Genomic_DNA"/>
</dbReference>
<accession>A0A9X0AM38</accession>
<dbReference type="Gene3D" id="2.170.260.10">
    <property type="entry name" value="paz domain"/>
    <property type="match status" value="1"/>
</dbReference>
<dbReference type="OrthoDB" id="10252740at2759"/>
<dbReference type="InterPro" id="IPR036085">
    <property type="entry name" value="PAZ_dom_sf"/>
</dbReference>
<name>A0A9X0AM38_9HELO</name>
<evidence type="ECO:0000313" key="2">
    <source>
        <dbReference type="Proteomes" id="UP001152300"/>
    </source>
</evidence>
<proteinExistence type="predicted"/>
<reference evidence="1" key="1">
    <citation type="submission" date="2022-11" db="EMBL/GenBank/DDBJ databases">
        <title>Genome Resource of Sclerotinia nivalis Strain SnTB1, a Plant Pathogen Isolated from American Ginseng.</title>
        <authorList>
            <person name="Fan S."/>
        </authorList>
    </citation>
    <scope>NUCLEOTIDE SEQUENCE</scope>
    <source>
        <strain evidence="1">SnTB1</strain>
    </source>
</reference>
<gene>
    <name evidence="1" type="ORF">OCU04_006011</name>
</gene>
<keyword evidence="2" id="KW-1185">Reference proteome</keyword>
<protein>
    <submittedName>
        <fullName evidence="1">Uncharacterized protein</fullName>
    </submittedName>
</protein>
<dbReference type="Proteomes" id="UP001152300">
    <property type="component" value="Unassembled WGS sequence"/>
</dbReference>
<comment type="caution">
    <text evidence="1">The sequence shown here is derived from an EMBL/GenBank/DDBJ whole genome shotgun (WGS) entry which is preliminary data.</text>
</comment>